<keyword evidence="3" id="KW-0472">Membrane</keyword>
<dbReference type="Pfam" id="PF25917">
    <property type="entry name" value="BSH_RND"/>
    <property type="match status" value="1"/>
</dbReference>
<keyword evidence="6" id="KW-1185">Reference proteome</keyword>
<dbReference type="AlphaFoldDB" id="A0A437Q6F5"/>
<accession>A0A437Q6F5</accession>
<evidence type="ECO:0000313" key="6">
    <source>
        <dbReference type="Proteomes" id="UP000282818"/>
    </source>
</evidence>
<gene>
    <name evidence="5" type="ORF">EOE65_13470</name>
</gene>
<dbReference type="RefSeq" id="WP_127694841.1">
    <property type="nucleotide sequence ID" value="NZ_SACQ01000006.1"/>
</dbReference>
<dbReference type="InterPro" id="IPR058625">
    <property type="entry name" value="MdtA-like_BSH"/>
</dbReference>
<dbReference type="GO" id="GO:0015562">
    <property type="term" value="F:efflux transmembrane transporter activity"/>
    <property type="evidence" value="ECO:0007669"/>
    <property type="project" value="TreeGrafter"/>
</dbReference>
<organism evidence="5 6">
    <name type="scientific">Neptunomonas marina</name>
    <dbReference type="NCBI Taxonomy" id="1815562"/>
    <lineage>
        <taxon>Bacteria</taxon>
        <taxon>Pseudomonadati</taxon>
        <taxon>Pseudomonadota</taxon>
        <taxon>Gammaproteobacteria</taxon>
        <taxon>Oceanospirillales</taxon>
        <taxon>Oceanospirillaceae</taxon>
        <taxon>Neptunomonas</taxon>
    </lineage>
</organism>
<dbReference type="EMBL" id="SACQ01000006">
    <property type="protein sequence ID" value="RVU30056.1"/>
    <property type="molecule type" value="Genomic_DNA"/>
</dbReference>
<protein>
    <submittedName>
        <fullName evidence="5">HlyD family efflux transporter periplasmic adaptor subunit</fullName>
    </submittedName>
</protein>
<evidence type="ECO:0000256" key="1">
    <source>
        <dbReference type="ARBA" id="ARBA00009477"/>
    </source>
</evidence>
<dbReference type="Gene3D" id="2.40.50.100">
    <property type="match status" value="1"/>
</dbReference>
<feature type="domain" description="Multidrug resistance protein MdtA-like barrel-sandwich hybrid" evidence="4">
    <location>
        <begin position="83"/>
        <end position="257"/>
    </location>
</feature>
<keyword evidence="2" id="KW-0175">Coiled coil</keyword>
<feature type="transmembrane region" description="Helical" evidence="3">
    <location>
        <begin position="19"/>
        <end position="36"/>
    </location>
</feature>
<keyword evidence="3" id="KW-0812">Transmembrane</keyword>
<sequence>MSAVETDSRPSLAKTLMKWLLPLLILAAAVFIFQYLKGSKPVASSKPPQQRLWSVQTQPVAFERHQPELVLYGKVESPAASKLTAAVTAYVEKVAVKEGQTVAKGDLLLQLDPRDAELSVRQQEGNLQSIKAQLDALEVQHRADKAALRIEKELYALAEKSVKRFQNLAKRKVSSEDQLDNAKRAYQQQALSLNNREQAIRSYSARKAQLQAELTRASAAHDAAKLDLDRTSVTAPFAGKIASVDVSVGDRVRSGEILTTLYDPSEIQIRSQIPSKDLAQVRASLAAGQQLQAKTQVDGQTVSLTLARLASSVAAGKAGVDALFDLQQGSFAPETGRTLSLTLALAPQDNTIALPPLALYGIDRVYRVQNGALEAVNVERIGNTQTSVGETRVLVRSQALKPDDQVIITQLPNAISGLPVKIAE</sequence>
<comment type="similarity">
    <text evidence="1">Belongs to the membrane fusion protein (MFP) (TC 8.A.1) family.</text>
</comment>
<comment type="caution">
    <text evidence="5">The sequence shown here is derived from an EMBL/GenBank/DDBJ whole genome shotgun (WGS) entry which is preliminary data.</text>
</comment>
<proteinExistence type="inferred from homology"/>
<evidence type="ECO:0000256" key="3">
    <source>
        <dbReference type="SAM" id="Phobius"/>
    </source>
</evidence>
<dbReference type="Proteomes" id="UP000282818">
    <property type="component" value="Unassembled WGS sequence"/>
</dbReference>
<feature type="coiled-coil region" evidence="2">
    <location>
        <begin position="165"/>
        <end position="227"/>
    </location>
</feature>
<dbReference type="PANTHER" id="PTHR30469">
    <property type="entry name" value="MULTIDRUG RESISTANCE PROTEIN MDTA"/>
    <property type="match status" value="1"/>
</dbReference>
<evidence type="ECO:0000256" key="2">
    <source>
        <dbReference type="SAM" id="Coils"/>
    </source>
</evidence>
<evidence type="ECO:0000313" key="5">
    <source>
        <dbReference type="EMBL" id="RVU30056.1"/>
    </source>
</evidence>
<keyword evidence="3" id="KW-1133">Transmembrane helix</keyword>
<dbReference type="Gene3D" id="2.40.30.170">
    <property type="match status" value="1"/>
</dbReference>
<reference evidence="5 6" key="1">
    <citation type="submission" date="2019-01" db="EMBL/GenBank/DDBJ databases">
        <authorList>
            <person name="Chen W.-M."/>
        </authorList>
    </citation>
    <scope>NUCLEOTIDE SEQUENCE [LARGE SCALE GENOMIC DNA]</scope>
    <source>
        <strain evidence="5 6">HPM-16</strain>
    </source>
</reference>
<dbReference type="SUPFAM" id="SSF111369">
    <property type="entry name" value="HlyD-like secretion proteins"/>
    <property type="match status" value="1"/>
</dbReference>
<evidence type="ECO:0000259" key="4">
    <source>
        <dbReference type="Pfam" id="PF25917"/>
    </source>
</evidence>
<dbReference type="Gene3D" id="1.10.287.470">
    <property type="entry name" value="Helix hairpin bin"/>
    <property type="match status" value="1"/>
</dbReference>
<dbReference type="GO" id="GO:1990281">
    <property type="term" value="C:efflux pump complex"/>
    <property type="evidence" value="ECO:0007669"/>
    <property type="project" value="TreeGrafter"/>
</dbReference>
<name>A0A437Q6F5_9GAMM</name>